<evidence type="ECO:0000259" key="3">
    <source>
        <dbReference type="PROSITE" id="PS50842"/>
    </source>
</evidence>
<feature type="compositionally biased region" description="Pro residues" evidence="1">
    <location>
        <begin position="51"/>
        <end position="63"/>
    </location>
</feature>
<dbReference type="InterPro" id="IPR007112">
    <property type="entry name" value="Expansin/allergen_DPBB_dom"/>
</dbReference>
<dbReference type="STRING" id="564608.C1N2Z4"/>
<dbReference type="SUPFAM" id="SSF50685">
    <property type="entry name" value="Barwin-like endoglucanases"/>
    <property type="match status" value="1"/>
</dbReference>
<reference evidence="4 5" key="1">
    <citation type="journal article" date="2009" name="Science">
        <title>Green evolution and dynamic adaptations revealed by genomes of the marine picoeukaryotes Micromonas.</title>
        <authorList>
            <person name="Worden A.Z."/>
            <person name="Lee J.H."/>
            <person name="Mock T."/>
            <person name="Rouze P."/>
            <person name="Simmons M.P."/>
            <person name="Aerts A.L."/>
            <person name="Allen A.E."/>
            <person name="Cuvelier M.L."/>
            <person name="Derelle E."/>
            <person name="Everett M.V."/>
            <person name="Foulon E."/>
            <person name="Grimwood J."/>
            <person name="Gundlach H."/>
            <person name="Henrissat B."/>
            <person name="Napoli C."/>
            <person name="McDonald S.M."/>
            <person name="Parker M.S."/>
            <person name="Rombauts S."/>
            <person name="Salamov A."/>
            <person name="Von Dassow P."/>
            <person name="Badger J.H."/>
            <person name="Coutinho P.M."/>
            <person name="Demir E."/>
            <person name="Dubchak I."/>
            <person name="Gentemann C."/>
            <person name="Eikrem W."/>
            <person name="Gready J.E."/>
            <person name="John U."/>
            <person name="Lanier W."/>
            <person name="Lindquist E.A."/>
            <person name="Lucas S."/>
            <person name="Mayer K.F."/>
            <person name="Moreau H."/>
            <person name="Not F."/>
            <person name="Otillar R."/>
            <person name="Panaud O."/>
            <person name="Pangilinan J."/>
            <person name="Paulsen I."/>
            <person name="Piegu B."/>
            <person name="Poliakov A."/>
            <person name="Robbens S."/>
            <person name="Schmutz J."/>
            <person name="Toulza E."/>
            <person name="Wyss T."/>
            <person name="Zelensky A."/>
            <person name="Zhou K."/>
            <person name="Armbrust E.V."/>
            <person name="Bhattacharya D."/>
            <person name="Goodenough U.W."/>
            <person name="Van de Peer Y."/>
            <person name="Grigoriev I.V."/>
        </authorList>
    </citation>
    <scope>NUCLEOTIDE SEQUENCE [LARGE SCALE GENOMIC DNA]</scope>
    <source>
        <strain evidence="4 5">CCMP1545</strain>
    </source>
</reference>
<dbReference type="OrthoDB" id="5823761at2759"/>
<dbReference type="KEGG" id="mpp:MICPUCDRAFT_51975"/>
<dbReference type="PANTHER" id="PTHR31867">
    <property type="entry name" value="EXPANSIN-A15"/>
    <property type="match status" value="1"/>
</dbReference>
<dbReference type="eggNOG" id="ENOG502SRQM">
    <property type="taxonomic scope" value="Eukaryota"/>
</dbReference>
<evidence type="ECO:0000256" key="1">
    <source>
        <dbReference type="SAM" id="MobiDB-lite"/>
    </source>
</evidence>
<organism evidence="5">
    <name type="scientific">Micromonas pusilla (strain CCMP1545)</name>
    <name type="common">Picoplanktonic green alga</name>
    <dbReference type="NCBI Taxonomy" id="564608"/>
    <lineage>
        <taxon>Eukaryota</taxon>
        <taxon>Viridiplantae</taxon>
        <taxon>Chlorophyta</taxon>
        <taxon>Mamiellophyceae</taxon>
        <taxon>Mamiellales</taxon>
        <taxon>Mamiellaceae</taxon>
        <taxon>Micromonas</taxon>
    </lineage>
</organism>
<proteinExistence type="predicted"/>
<gene>
    <name evidence="4" type="ORF">MICPUCDRAFT_51975</name>
</gene>
<evidence type="ECO:0000313" key="4">
    <source>
        <dbReference type="EMBL" id="EEH53109.1"/>
    </source>
</evidence>
<name>C1N2Z4_MICPC</name>
<dbReference type="InterPro" id="IPR002963">
    <property type="entry name" value="Expansin"/>
</dbReference>
<feature type="chain" id="PRO_5002910598" evidence="2">
    <location>
        <begin position="19"/>
        <end position="573"/>
    </location>
</feature>
<keyword evidence="2" id="KW-0732">Signal</keyword>
<protein>
    <submittedName>
        <fullName evidence="4">Predicted protein</fullName>
    </submittedName>
</protein>
<dbReference type="GeneID" id="9687730"/>
<keyword evidence="5" id="KW-1185">Reference proteome</keyword>
<dbReference type="PROSITE" id="PS50842">
    <property type="entry name" value="EXPANSIN_EG45"/>
    <property type="match status" value="1"/>
</dbReference>
<evidence type="ECO:0000313" key="5">
    <source>
        <dbReference type="Proteomes" id="UP000001876"/>
    </source>
</evidence>
<dbReference type="AlphaFoldDB" id="C1N2Z4"/>
<dbReference type="RefSeq" id="XP_003062290.1">
    <property type="nucleotide sequence ID" value="XM_003062244.1"/>
</dbReference>
<dbReference type="EMBL" id="GG663746">
    <property type="protein sequence ID" value="EEH53109.1"/>
    <property type="molecule type" value="Genomic_DNA"/>
</dbReference>
<feature type="domain" description="Expansin-like EG45" evidence="3">
    <location>
        <begin position="121"/>
        <end position="318"/>
    </location>
</feature>
<accession>C1N2Z4</accession>
<dbReference type="Proteomes" id="UP000001876">
    <property type="component" value="Unassembled WGS sequence"/>
</dbReference>
<dbReference type="GO" id="GO:0009664">
    <property type="term" value="P:plant-type cell wall organization"/>
    <property type="evidence" value="ECO:0007669"/>
    <property type="project" value="InterPro"/>
</dbReference>
<dbReference type="InterPro" id="IPR036908">
    <property type="entry name" value="RlpA-like_sf"/>
</dbReference>
<feature type="signal peptide" evidence="2">
    <location>
        <begin position="1"/>
        <end position="18"/>
    </location>
</feature>
<dbReference type="OMA" id="CATEPSH"/>
<feature type="region of interest" description="Disordered" evidence="1">
    <location>
        <begin position="23"/>
        <end position="63"/>
    </location>
</feature>
<sequence length="573" mass="61305">MRGLLLCAIHLLLTRVVAIDAASSSPAPPSEREPADDDDDAFAARDAFSPAPAPAPAPAPDLPPLVTSYEDEIALSIDSPEYVKGAWLLGRATYFDAPTRWKETFDHEFGDLHGGALVRSRNGCGFVNKSPGSESIEDFPYPIDAVAAVADFDLRLHEGSCGTCHEVRCVTGPIVWDYEQTRVNYEQNAAATPFYEAGPAAPDALDSRGRRVPARNAVRGDAGGGRDSPLTRAPNASEPLPPGVDEFEYTRCWDENKSIFVKIVDVCPCRYSWGTQRVCCGPVPHFDLSFWAHEKLAHPIQGKAMLRFRPVDCATREPLDARLGAAARMNATIVANANANATVANATTYENPTLIPGGGSDQLVATFGYSNRRGYEMRTVAVYAAGPSPGWSWLAYKDQWTRLALSGKGVDSGVGGCFSASPGGRLAFFCVECDRRMKPFARGIAIRAFISTSACAATAAEEPPVYVGVSARGEHDWEVGASPPEMPCGEKANAWRFLAEEEERRAAAADDADDETAAACGRRVNVPFAALNGCVGAAAANANTLFFELGRGATSDTVICLDEVFVEQRAPSA</sequence>
<feature type="region of interest" description="Disordered" evidence="1">
    <location>
        <begin position="205"/>
        <end position="242"/>
    </location>
</feature>
<dbReference type="Gene3D" id="2.40.40.10">
    <property type="entry name" value="RlpA-like domain"/>
    <property type="match status" value="1"/>
</dbReference>
<evidence type="ECO:0000256" key="2">
    <source>
        <dbReference type="SAM" id="SignalP"/>
    </source>
</evidence>